<dbReference type="RefSeq" id="WP_251871758.1">
    <property type="nucleotide sequence ID" value="NZ_CP098755.1"/>
</dbReference>
<name>A0ABY4WBT8_9BACL</name>
<dbReference type="InterPro" id="IPR022385">
    <property type="entry name" value="Rhs_assc_core"/>
</dbReference>
<dbReference type="EMBL" id="CP098755">
    <property type="protein sequence ID" value="USG64647.1"/>
    <property type="molecule type" value="Genomic_DNA"/>
</dbReference>
<dbReference type="Proteomes" id="UP001056500">
    <property type="component" value="Chromosome"/>
</dbReference>
<protein>
    <submittedName>
        <fullName evidence="2">RHS repeat-associated core domain-containing protein</fullName>
    </submittedName>
</protein>
<dbReference type="InterPro" id="IPR050708">
    <property type="entry name" value="T6SS_VgrG/RHS"/>
</dbReference>
<proteinExistence type="predicted"/>
<gene>
    <name evidence="2" type="ORF">NDK47_21265</name>
</gene>
<dbReference type="PANTHER" id="PTHR32305">
    <property type="match status" value="1"/>
</dbReference>
<feature type="region of interest" description="Disordered" evidence="1">
    <location>
        <begin position="1"/>
        <end position="30"/>
    </location>
</feature>
<organism evidence="2 3">
    <name type="scientific">Brevibacillus ruminantium</name>
    <dbReference type="NCBI Taxonomy" id="2950604"/>
    <lineage>
        <taxon>Bacteria</taxon>
        <taxon>Bacillati</taxon>
        <taxon>Bacillota</taxon>
        <taxon>Bacilli</taxon>
        <taxon>Bacillales</taxon>
        <taxon>Paenibacillaceae</taxon>
        <taxon>Brevibacillus</taxon>
    </lineage>
</organism>
<sequence length="432" mass="48849">MPLGTNRYSYNSRGNRQTFEGTLPEQSAPTTYSFDERNRLRSASNETTGATASYTYHPDGLRASRTAGGKETRYVYLNGKVIEELDKNNQLQARNIWGNELLFRKDSAANKQGYYLYNSHGDVVKIVGEQGEELNRYEYDTWGNIVSKTEGMSNPFAYSGEMFDSETGFYYLRARYYDPTVGRFISEDTYKGQVDNPLSLNRYAYVHNNPLANIDPTGNYCVSANGNNAHRGGCNSESSIYLGDDKNFRGRPVIENGNVTGYIGIAGPGHGQQNYWATYKEDYYYVRWVSGDNGLYYSLDQATQSKLRTRLLQGYMSDQIEKGFPDLEAGINLDPSSLTSYAGLKNSTTPWDIKTGAANKVSYKFNNETVYAYQDPRTGLYWAKDTTGHGDSAFKVFEKRGNELRWVTDADKYGNYILNKHKSITGTRIKLK</sequence>
<reference evidence="2" key="1">
    <citation type="submission" date="2022-06" db="EMBL/GenBank/DDBJ databases">
        <title>Genome sequencing of Brevibacillus sp. BB3-R1.</title>
        <authorList>
            <person name="Heo J."/>
            <person name="Lee D."/>
            <person name="Won M."/>
            <person name="Han B.-H."/>
            <person name="Hong S.-B."/>
            <person name="Kwon S.-W."/>
        </authorList>
    </citation>
    <scope>NUCLEOTIDE SEQUENCE</scope>
    <source>
        <strain evidence="2">BB3-R1</strain>
    </source>
</reference>
<evidence type="ECO:0000313" key="3">
    <source>
        <dbReference type="Proteomes" id="UP001056500"/>
    </source>
</evidence>
<dbReference type="NCBIfam" id="TIGR03696">
    <property type="entry name" value="Rhs_assc_core"/>
    <property type="match status" value="1"/>
</dbReference>
<evidence type="ECO:0000313" key="2">
    <source>
        <dbReference type="EMBL" id="USG64647.1"/>
    </source>
</evidence>
<evidence type="ECO:0000256" key="1">
    <source>
        <dbReference type="SAM" id="MobiDB-lite"/>
    </source>
</evidence>
<keyword evidence="3" id="KW-1185">Reference proteome</keyword>
<dbReference type="PANTHER" id="PTHR32305:SF15">
    <property type="entry name" value="PROTEIN RHSA-RELATED"/>
    <property type="match status" value="1"/>
</dbReference>
<dbReference type="Gene3D" id="2.180.10.10">
    <property type="entry name" value="RHS repeat-associated core"/>
    <property type="match status" value="1"/>
</dbReference>
<accession>A0ABY4WBT8</accession>